<dbReference type="EMBL" id="LXQA011428180">
    <property type="protein sequence ID" value="MCI96925.1"/>
    <property type="molecule type" value="Genomic_DNA"/>
</dbReference>
<dbReference type="Proteomes" id="UP000265520">
    <property type="component" value="Unassembled WGS sequence"/>
</dbReference>
<dbReference type="AlphaFoldDB" id="A0A392WDY8"/>
<proteinExistence type="predicted"/>
<feature type="non-terminal residue" evidence="2">
    <location>
        <position position="1"/>
    </location>
</feature>
<feature type="compositionally biased region" description="Low complexity" evidence="1">
    <location>
        <begin position="7"/>
        <end position="21"/>
    </location>
</feature>
<comment type="caution">
    <text evidence="2">The sequence shown here is derived from an EMBL/GenBank/DDBJ whole genome shotgun (WGS) entry which is preliminary data.</text>
</comment>
<accession>A0A392WDY8</accession>
<organism evidence="2 3">
    <name type="scientific">Trifolium medium</name>
    <dbReference type="NCBI Taxonomy" id="97028"/>
    <lineage>
        <taxon>Eukaryota</taxon>
        <taxon>Viridiplantae</taxon>
        <taxon>Streptophyta</taxon>
        <taxon>Embryophyta</taxon>
        <taxon>Tracheophyta</taxon>
        <taxon>Spermatophyta</taxon>
        <taxon>Magnoliopsida</taxon>
        <taxon>eudicotyledons</taxon>
        <taxon>Gunneridae</taxon>
        <taxon>Pentapetalae</taxon>
        <taxon>rosids</taxon>
        <taxon>fabids</taxon>
        <taxon>Fabales</taxon>
        <taxon>Fabaceae</taxon>
        <taxon>Papilionoideae</taxon>
        <taxon>50 kb inversion clade</taxon>
        <taxon>NPAAA clade</taxon>
        <taxon>Hologalegina</taxon>
        <taxon>IRL clade</taxon>
        <taxon>Trifolieae</taxon>
        <taxon>Trifolium</taxon>
    </lineage>
</organism>
<reference evidence="2 3" key="1">
    <citation type="journal article" date="2018" name="Front. Plant Sci.">
        <title>Red Clover (Trifolium pratense) and Zigzag Clover (T. medium) - A Picture of Genomic Similarities and Differences.</title>
        <authorList>
            <person name="Dluhosova J."/>
            <person name="Istvanek J."/>
            <person name="Nedelnik J."/>
            <person name="Repkova J."/>
        </authorList>
    </citation>
    <scope>NUCLEOTIDE SEQUENCE [LARGE SCALE GENOMIC DNA]</scope>
    <source>
        <strain evidence="3">cv. 10/8</strain>
        <tissue evidence="2">Leaf</tissue>
    </source>
</reference>
<name>A0A392WDY8_9FABA</name>
<sequence length="54" mass="5856">TGPDRPVQPVGPGTGPSTGPVNLLKPEVCRTGQRTGKTGENRYEPVRPVNRQRF</sequence>
<evidence type="ECO:0000256" key="1">
    <source>
        <dbReference type="SAM" id="MobiDB-lite"/>
    </source>
</evidence>
<protein>
    <submittedName>
        <fullName evidence="2">Uncharacterized protein</fullName>
    </submittedName>
</protein>
<feature type="region of interest" description="Disordered" evidence="1">
    <location>
        <begin position="1"/>
        <end position="54"/>
    </location>
</feature>
<evidence type="ECO:0000313" key="2">
    <source>
        <dbReference type="EMBL" id="MCI96925.1"/>
    </source>
</evidence>
<evidence type="ECO:0000313" key="3">
    <source>
        <dbReference type="Proteomes" id="UP000265520"/>
    </source>
</evidence>
<keyword evidence="3" id="KW-1185">Reference proteome</keyword>